<accession>A0AAQ3QPE0</accession>
<dbReference type="Proteomes" id="UP001327560">
    <property type="component" value="Chromosome 9"/>
</dbReference>
<gene>
    <name evidence="1" type="ORF">Cni_G29181</name>
</gene>
<dbReference type="AlphaFoldDB" id="A0AAQ3QPE0"/>
<evidence type="ECO:0000313" key="2">
    <source>
        <dbReference type="Proteomes" id="UP001327560"/>
    </source>
</evidence>
<dbReference type="EMBL" id="CP136898">
    <property type="protein sequence ID" value="WOL20376.1"/>
    <property type="molecule type" value="Genomic_DNA"/>
</dbReference>
<reference evidence="1 2" key="1">
    <citation type="submission" date="2023-10" db="EMBL/GenBank/DDBJ databases">
        <title>Chromosome-scale genome assembly provides insights into flower coloration mechanisms of Canna indica.</title>
        <authorList>
            <person name="Li C."/>
        </authorList>
    </citation>
    <scope>NUCLEOTIDE SEQUENCE [LARGE SCALE GENOMIC DNA]</scope>
    <source>
        <tissue evidence="1">Flower</tissue>
    </source>
</reference>
<sequence length="150" mass="16691">MVKAASRRIVYPWNEEFGGQGRDGHRRLSGHWMGLCLNLAKGGCRVIVAARRTDRIKSLCEEINGSASLEPSIVQSVAIQLDVLHRDFKELKNAEELEFDTESSPISQNLSRKCEALAVSGLMEYGDEINVVAATDILKQIFKIPYSKAQ</sequence>
<dbReference type="PANTHER" id="PTHR44375:SF2">
    <property type="entry name" value="BETA-KETOACYL-ACP REDUCTASE-LIKE PROTEIN-RELATED"/>
    <property type="match status" value="1"/>
</dbReference>
<proteinExistence type="predicted"/>
<organism evidence="1 2">
    <name type="scientific">Canna indica</name>
    <name type="common">Indian-shot</name>
    <dbReference type="NCBI Taxonomy" id="4628"/>
    <lineage>
        <taxon>Eukaryota</taxon>
        <taxon>Viridiplantae</taxon>
        <taxon>Streptophyta</taxon>
        <taxon>Embryophyta</taxon>
        <taxon>Tracheophyta</taxon>
        <taxon>Spermatophyta</taxon>
        <taxon>Magnoliopsida</taxon>
        <taxon>Liliopsida</taxon>
        <taxon>Zingiberales</taxon>
        <taxon>Cannaceae</taxon>
        <taxon>Canna</taxon>
    </lineage>
</organism>
<dbReference type="PANTHER" id="PTHR44375">
    <property type="entry name" value="BETA-KETOACYL-ACP REDUCTASE-LIKE PROTEIN-RELATED"/>
    <property type="match status" value="1"/>
</dbReference>
<keyword evidence="2" id="KW-1185">Reference proteome</keyword>
<name>A0AAQ3QPE0_9LILI</name>
<protein>
    <submittedName>
        <fullName evidence="1">Uncharacterized protein</fullName>
    </submittedName>
</protein>
<evidence type="ECO:0000313" key="1">
    <source>
        <dbReference type="EMBL" id="WOL20376.1"/>
    </source>
</evidence>